<reference evidence="11 12" key="1">
    <citation type="submission" date="2019-03" db="EMBL/GenBank/DDBJ databases">
        <title>Genomic Encyclopedia of Type Strains, Phase IV (KMG-IV): sequencing the most valuable type-strain genomes for metagenomic binning, comparative biology and taxonomic classification.</title>
        <authorList>
            <person name="Goeker M."/>
        </authorList>
    </citation>
    <scope>NUCLEOTIDE SEQUENCE [LARGE SCALE GENOMIC DNA]</scope>
    <source>
        <strain evidence="11 12">DSM 28287</strain>
    </source>
</reference>
<dbReference type="GO" id="GO:0009007">
    <property type="term" value="F:site-specific DNA-methyltransferase (adenine-specific) activity"/>
    <property type="evidence" value="ECO:0007669"/>
    <property type="project" value="UniProtKB-EC"/>
</dbReference>
<dbReference type="Gene3D" id="3.40.50.150">
    <property type="entry name" value="Vaccinia Virus protein VP39"/>
    <property type="match status" value="1"/>
</dbReference>
<dbReference type="AlphaFoldDB" id="A0A4R6Q2D1"/>
<dbReference type="GO" id="GO:0032259">
    <property type="term" value="P:methylation"/>
    <property type="evidence" value="ECO:0007669"/>
    <property type="project" value="UniProtKB-KW"/>
</dbReference>
<keyword evidence="7" id="KW-0238">DNA-binding</keyword>
<evidence type="ECO:0000256" key="2">
    <source>
        <dbReference type="ARBA" id="ARBA00011900"/>
    </source>
</evidence>
<dbReference type="RefSeq" id="WP_133528375.1">
    <property type="nucleotide sequence ID" value="NZ_SNXO01000015.1"/>
</dbReference>
<dbReference type="EC" id="2.1.1.72" evidence="2"/>
<comment type="similarity">
    <text evidence="1">Belongs to the type-I restriction system S methylase family.</text>
</comment>
<comment type="catalytic activity">
    <reaction evidence="8">
        <text>a 2'-deoxyadenosine in DNA + S-adenosyl-L-methionine = an N(6)-methyl-2'-deoxyadenosine in DNA + S-adenosyl-L-homocysteine + H(+)</text>
        <dbReference type="Rhea" id="RHEA:15197"/>
        <dbReference type="Rhea" id="RHEA-COMP:12418"/>
        <dbReference type="Rhea" id="RHEA-COMP:12419"/>
        <dbReference type="ChEBI" id="CHEBI:15378"/>
        <dbReference type="ChEBI" id="CHEBI:57856"/>
        <dbReference type="ChEBI" id="CHEBI:59789"/>
        <dbReference type="ChEBI" id="CHEBI:90615"/>
        <dbReference type="ChEBI" id="CHEBI:90616"/>
        <dbReference type="EC" id="2.1.1.72"/>
    </reaction>
</comment>
<dbReference type="Proteomes" id="UP000295500">
    <property type="component" value="Unassembled WGS sequence"/>
</dbReference>
<dbReference type="Pfam" id="PF01420">
    <property type="entry name" value="Methylase_S"/>
    <property type="match status" value="1"/>
</dbReference>
<evidence type="ECO:0000256" key="8">
    <source>
        <dbReference type="ARBA" id="ARBA00047942"/>
    </source>
</evidence>
<evidence type="ECO:0000256" key="7">
    <source>
        <dbReference type="ARBA" id="ARBA00023125"/>
    </source>
</evidence>
<dbReference type="InterPro" id="IPR029063">
    <property type="entry name" value="SAM-dependent_MTases_sf"/>
</dbReference>
<evidence type="ECO:0000259" key="9">
    <source>
        <dbReference type="Pfam" id="PF01420"/>
    </source>
</evidence>
<dbReference type="OrthoDB" id="9814572at2"/>
<keyword evidence="6" id="KW-0680">Restriction system</keyword>
<dbReference type="Gene3D" id="3.90.220.20">
    <property type="entry name" value="DNA methylase specificity domains"/>
    <property type="match status" value="1"/>
</dbReference>
<dbReference type="CDD" id="cd02440">
    <property type="entry name" value="AdoMet_MTases"/>
    <property type="match status" value="1"/>
</dbReference>
<keyword evidence="4" id="KW-0808">Transferase</keyword>
<name>A0A4R6Q2D1_9FIRM</name>
<dbReference type="GO" id="GO:0003677">
    <property type="term" value="F:DNA binding"/>
    <property type="evidence" value="ECO:0007669"/>
    <property type="project" value="UniProtKB-KW"/>
</dbReference>
<evidence type="ECO:0000256" key="4">
    <source>
        <dbReference type="ARBA" id="ARBA00022679"/>
    </source>
</evidence>
<feature type="domain" description="Type I restriction modification DNA specificity" evidence="9">
    <location>
        <begin position="407"/>
        <end position="562"/>
    </location>
</feature>
<evidence type="ECO:0000256" key="3">
    <source>
        <dbReference type="ARBA" id="ARBA00022603"/>
    </source>
</evidence>
<evidence type="ECO:0000256" key="5">
    <source>
        <dbReference type="ARBA" id="ARBA00022691"/>
    </source>
</evidence>
<dbReference type="InterPro" id="IPR003356">
    <property type="entry name" value="DNA_methylase_A-5"/>
</dbReference>
<evidence type="ECO:0000313" key="11">
    <source>
        <dbReference type="EMBL" id="TDP56408.1"/>
    </source>
</evidence>
<keyword evidence="3" id="KW-0489">Methyltransferase</keyword>
<proteinExistence type="inferred from homology"/>
<sequence>MDRKYFELLKTIKTDEVAFKLANTLRTIEPMDSIHAKSISIAMVLRELIKTEGVVDIAQVIEKIELPEDTLKILKDFVMDSFDIIENYRGKFTLEQLLAYILFDNSMEDGKRSECTTPVGLSRLANEILDVETTDNVLELCSGLGGFAVEQYGRGECNSYLGIELNFIAKYIADIKASILGENYSFVLSDAFEYRVTRKADKLFANYPFNLKLLSMNGQKENIQNMLKISEDITQRASSDWLFNATLIEQMKDDGKAVAIMTNGSSWNRNDEKIRKYFIENGYIEAVIALPTKLFSSTMIGTTMIVFSNNNKTIRLVDAREVCTSERRNNVLKDKDIAEIISLLSQDSKISVKKGVEDFADNEYILNPVRYFEEVPEIKNGVEFDTIIKNITRGSQLKAADIESLKSEEETDYQYLMLSNISEGILELENKQFLKEIPSKMDKYCVPNNSIVLSKTGTPTFKSAVVSVAKGKKLLANGNIFVIELDESKVKPFYIQAFFASEIGVITMKSISSGSNISTISLDKLKKMIVPLPSLKEQEVIANKYAASMDELILLRKKIEKITAKMVHIFDEEV</sequence>
<keyword evidence="5" id="KW-0949">S-adenosyl-L-methionine</keyword>
<dbReference type="GO" id="GO:0008170">
    <property type="term" value="F:N-methyltransferase activity"/>
    <property type="evidence" value="ECO:0007669"/>
    <property type="project" value="InterPro"/>
</dbReference>
<dbReference type="InterPro" id="IPR000055">
    <property type="entry name" value="Restrct_endonuc_typeI_TRD"/>
</dbReference>
<evidence type="ECO:0000313" key="12">
    <source>
        <dbReference type="Proteomes" id="UP000295500"/>
    </source>
</evidence>
<evidence type="ECO:0000259" key="10">
    <source>
        <dbReference type="Pfam" id="PF02384"/>
    </source>
</evidence>
<dbReference type="EMBL" id="SNXO01000015">
    <property type="protein sequence ID" value="TDP56408.1"/>
    <property type="molecule type" value="Genomic_DNA"/>
</dbReference>
<gene>
    <name evidence="11" type="ORF">EV211_11530</name>
</gene>
<evidence type="ECO:0000256" key="6">
    <source>
        <dbReference type="ARBA" id="ARBA00022747"/>
    </source>
</evidence>
<keyword evidence="12" id="KW-1185">Reference proteome</keyword>
<dbReference type="Pfam" id="PF02384">
    <property type="entry name" value="N6_Mtase"/>
    <property type="match status" value="1"/>
</dbReference>
<dbReference type="SUPFAM" id="SSF116734">
    <property type="entry name" value="DNA methylase specificity domain"/>
    <property type="match status" value="1"/>
</dbReference>
<comment type="caution">
    <text evidence="11">The sequence shown here is derived from an EMBL/GenBank/DDBJ whole genome shotgun (WGS) entry which is preliminary data.</text>
</comment>
<dbReference type="PANTHER" id="PTHR42933">
    <property type="entry name" value="SLR6095 PROTEIN"/>
    <property type="match status" value="1"/>
</dbReference>
<dbReference type="PANTHER" id="PTHR42933:SF1">
    <property type="entry name" value="SITE-SPECIFIC DNA-METHYLTRANSFERASE (ADENINE-SPECIFIC)"/>
    <property type="match status" value="1"/>
</dbReference>
<dbReference type="InterPro" id="IPR044946">
    <property type="entry name" value="Restrct_endonuc_typeI_TRD_sf"/>
</dbReference>
<organism evidence="11 12">
    <name type="scientific">Aminicella lysinilytica</name>
    <dbReference type="NCBI Taxonomy" id="433323"/>
    <lineage>
        <taxon>Bacteria</taxon>
        <taxon>Bacillati</taxon>
        <taxon>Bacillota</taxon>
        <taxon>Clostridia</taxon>
        <taxon>Peptostreptococcales</taxon>
        <taxon>Anaerovoracaceae</taxon>
        <taxon>Aminicella</taxon>
    </lineage>
</organism>
<evidence type="ECO:0000256" key="1">
    <source>
        <dbReference type="ARBA" id="ARBA00010923"/>
    </source>
</evidence>
<protein>
    <recommendedName>
        <fullName evidence="2">site-specific DNA-methyltransferase (adenine-specific)</fullName>
        <ecNumber evidence="2">2.1.1.72</ecNumber>
    </recommendedName>
</protein>
<dbReference type="GO" id="GO:0009307">
    <property type="term" value="P:DNA restriction-modification system"/>
    <property type="evidence" value="ECO:0007669"/>
    <property type="project" value="UniProtKB-KW"/>
</dbReference>
<dbReference type="SUPFAM" id="SSF53335">
    <property type="entry name" value="S-adenosyl-L-methionine-dependent methyltransferases"/>
    <property type="match status" value="1"/>
</dbReference>
<dbReference type="InterPro" id="IPR051537">
    <property type="entry name" value="DNA_Adenine_Mtase"/>
</dbReference>
<feature type="domain" description="DNA methylase adenine-specific" evidence="10">
    <location>
        <begin position="100"/>
        <end position="374"/>
    </location>
</feature>
<accession>A0A4R6Q2D1</accession>